<dbReference type="PRINTS" id="PR00081">
    <property type="entry name" value="GDHRDH"/>
</dbReference>
<dbReference type="OrthoDB" id="9804774at2"/>
<dbReference type="Proteomes" id="UP000270856">
    <property type="component" value="Unassembled WGS sequence"/>
</dbReference>
<dbReference type="CDD" id="cd05344">
    <property type="entry name" value="BKR_like_SDR_like"/>
    <property type="match status" value="1"/>
</dbReference>
<dbReference type="SUPFAM" id="SSF51735">
    <property type="entry name" value="NAD(P)-binding Rossmann-fold domains"/>
    <property type="match status" value="1"/>
</dbReference>
<keyword evidence="3" id="KW-1185">Reference proteome</keyword>
<dbReference type="PANTHER" id="PTHR42879:SF6">
    <property type="entry name" value="NADPH-DEPENDENT REDUCTASE BACG"/>
    <property type="match status" value="1"/>
</dbReference>
<name>A0A3N4NWC5_9FLAO</name>
<dbReference type="Gene3D" id="3.40.50.720">
    <property type="entry name" value="NAD(P)-binding Rossmann-like Domain"/>
    <property type="match status" value="1"/>
</dbReference>
<dbReference type="RefSeq" id="WP_123896885.1">
    <property type="nucleotide sequence ID" value="NZ_RPFJ01000006.1"/>
</dbReference>
<dbReference type="Pfam" id="PF13561">
    <property type="entry name" value="adh_short_C2"/>
    <property type="match status" value="1"/>
</dbReference>
<dbReference type="InterPro" id="IPR050259">
    <property type="entry name" value="SDR"/>
</dbReference>
<comment type="caution">
    <text evidence="2">The sequence shown here is derived from an EMBL/GenBank/DDBJ whole genome shotgun (WGS) entry which is preliminary data.</text>
</comment>
<dbReference type="AlphaFoldDB" id="A0A3N4NWC5"/>
<protein>
    <submittedName>
        <fullName evidence="2">SDR family oxidoreductase</fullName>
    </submittedName>
</protein>
<dbReference type="EMBL" id="RPFJ01000006">
    <property type="protein sequence ID" value="RPD98568.1"/>
    <property type="molecule type" value="Genomic_DNA"/>
</dbReference>
<evidence type="ECO:0000313" key="3">
    <source>
        <dbReference type="Proteomes" id="UP000270856"/>
    </source>
</evidence>
<reference evidence="2 3" key="1">
    <citation type="submission" date="2018-11" db="EMBL/GenBank/DDBJ databases">
        <title>Aureibaculum marinum gen. nov., sp. nov., a member of the family Flavobacteriaceae isolated from the Bohai Sea.</title>
        <authorList>
            <person name="Ji X."/>
        </authorList>
    </citation>
    <scope>NUCLEOTIDE SEQUENCE [LARGE SCALE GENOMIC DNA]</scope>
    <source>
        <strain evidence="2 3">BH-SD17</strain>
    </source>
</reference>
<comment type="similarity">
    <text evidence="1">Belongs to the short-chain dehydrogenases/reductases (SDR) family.</text>
</comment>
<accession>A0A3N4NWC5</accession>
<sequence>MNIKLENKNALVCGSTQGIGKACAMALAELGANITLVARNEEKLKEVLMELPNTYQNHTYIVANFQNPIELGQKVAHKLMEVDTYHILVNNTGGPAGGSTLSANLSEFETAFTQHLKSNHILVQTVVPKMKEADFGRIINIISTSVKQPLDGLGVSNTIRGAVANWSKTLANELGEYGITVNNVLPGATSTTRLKEIINNKAEKTGKSADKISKAMKNSIPAKRFAQPGEIANAVAFLATEAASYINGINLPVDGGRTKSL</sequence>
<organism evidence="2 3">
    <name type="scientific">Aureibaculum marinum</name>
    <dbReference type="NCBI Taxonomy" id="2487930"/>
    <lineage>
        <taxon>Bacteria</taxon>
        <taxon>Pseudomonadati</taxon>
        <taxon>Bacteroidota</taxon>
        <taxon>Flavobacteriia</taxon>
        <taxon>Flavobacteriales</taxon>
        <taxon>Flavobacteriaceae</taxon>
        <taxon>Aureibaculum</taxon>
    </lineage>
</organism>
<dbReference type="PANTHER" id="PTHR42879">
    <property type="entry name" value="3-OXOACYL-(ACYL-CARRIER-PROTEIN) REDUCTASE"/>
    <property type="match status" value="1"/>
</dbReference>
<evidence type="ECO:0000313" key="2">
    <source>
        <dbReference type="EMBL" id="RPD98568.1"/>
    </source>
</evidence>
<dbReference type="InterPro" id="IPR036291">
    <property type="entry name" value="NAD(P)-bd_dom_sf"/>
</dbReference>
<proteinExistence type="inferred from homology"/>
<evidence type="ECO:0000256" key="1">
    <source>
        <dbReference type="ARBA" id="ARBA00006484"/>
    </source>
</evidence>
<dbReference type="InterPro" id="IPR002347">
    <property type="entry name" value="SDR_fam"/>
</dbReference>
<gene>
    <name evidence="2" type="ORF">EGM88_05080</name>
</gene>